<evidence type="ECO:0008006" key="9">
    <source>
        <dbReference type="Google" id="ProtNLM"/>
    </source>
</evidence>
<dbReference type="InterPro" id="IPR000092">
    <property type="entry name" value="Polyprenyl_synt"/>
</dbReference>
<dbReference type="InterPro" id="IPR033749">
    <property type="entry name" value="Polyprenyl_synt_CS"/>
</dbReference>
<keyword evidence="3 6" id="KW-0808">Transferase</keyword>
<dbReference type="SUPFAM" id="SSF48576">
    <property type="entry name" value="Terpenoid synthases"/>
    <property type="match status" value="1"/>
</dbReference>
<evidence type="ECO:0000256" key="1">
    <source>
        <dbReference type="ARBA" id="ARBA00001946"/>
    </source>
</evidence>
<sequence length="326" mass="33854">MTDVDSLLEQVRERLRTPASCGVDAVDRLVADALRPGKLLRPELVLRSAEATRGDLDPDRSVAHRAVEGALAVELLHVATLVHDDIIDAADLRRGRPSVVAAAGPATAIVVGDLLLARGAAAAARSSTAASAAWARTLGCMASGQLREAGLVASPSLEGHAEYASLKTAELFRASAEIGALAAGSVSDVVEAHGAFGLHVGRAYQHLDDLLDVVGDPRRMGKPVGADASNGIPTAVSLRSDHDWLEDVVGLVVVELGKARAALPPGPASTLLGAWATSALCRAALAAVDVGDRRLAHRLTAAFSRLEPVSEPRPQELQPWRTTPSA</sequence>
<evidence type="ECO:0000256" key="3">
    <source>
        <dbReference type="ARBA" id="ARBA00022679"/>
    </source>
</evidence>
<dbReference type="PANTHER" id="PTHR12001:SF85">
    <property type="entry name" value="SHORT CHAIN ISOPRENYL DIPHOSPHATE SYNTHASE"/>
    <property type="match status" value="1"/>
</dbReference>
<comment type="caution">
    <text evidence="7">The sequence shown here is derived from an EMBL/GenBank/DDBJ whole genome shotgun (WGS) entry which is preliminary data.</text>
</comment>
<dbReference type="Pfam" id="PF00348">
    <property type="entry name" value="polyprenyl_synt"/>
    <property type="match status" value="1"/>
</dbReference>
<gene>
    <name evidence="7" type="ORF">GCM10009726_35670</name>
</gene>
<comment type="cofactor">
    <cofactor evidence="1">
        <name>Mg(2+)</name>
        <dbReference type="ChEBI" id="CHEBI:18420"/>
    </cofactor>
</comment>
<keyword evidence="4" id="KW-0479">Metal-binding</keyword>
<dbReference type="PANTHER" id="PTHR12001">
    <property type="entry name" value="GERANYLGERANYL PYROPHOSPHATE SYNTHASE"/>
    <property type="match status" value="1"/>
</dbReference>
<keyword evidence="8" id="KW-1185">Reference proteome</keyword>
<dbReference type="Gene3D" id="1.10.600.10">
    <property type="entry name" value="Farnesyl Diphosphate Synthase"/>
    <property type="match status" value="1"/>
</dbReference>
<organism evidence="7 8">
    <name type="scientific">Nocardioides furvisabuli</name>
    <dbReference type="NCBI Taxonomy" id="375542"/>
    <lineage>
        <taxon>Bacteria</taxon>
        <taxon>Bacillati</taxon>
        <taxon>Actinomycetota</taxon>
        <taxon>Actinomycetes</taxon>
        <taxon>Propionibacteriales</taxon>
        <taxon>Nocardioidaceae</taxon>
        <taxon>Nocardioides</taxon>
    </lineage>
</organism>
<accession>A0ABP5JCY3</accession>
<evidence type="ECO:0000256" key="4">
    <source>
        <dbReference type="ARBA" id="ARBA00022723"/>
    </source>
</evidence>
<dbReference type="EMBL" id="BAAAMQ010000017">
    <property type="protein sequence ID" value="GAA2116276.1"/>
    <property type="molecule type" value="Genomic_DNA"/>
</dbReference>
<keyword evidence="5" id="KW-0460">Magnesium</keyword>
<comment type="similarity">
    <text evidence="2 6">Belongs to the FPP/GGPP synthase family.</text>
</comment>
<evidence type="ECO:0000313" key="7">
    <source>
        <dbReference type="EMBL" id="GAA2116276.1"/>
    </source>
</evidence>
<dbReference type="SFLD" id="SFLDS00005">
    <property type="entry name" value="Isoprenoid_Synthase_Type_I"/>
    <property type="match status" value="1"/>
</dbReference>
<dbReference type="Proteomes" id="UP001501161">
    <property type="component" value="Unassembled WGS sequence"/>
</dbReference>
<dbReference type="PROSITE" id="PS00723">
    <property type="entry name" value="POLYPRENYL_SYNTHASE_1"/>
    <property type="match status" value="1"/>
</dbReference>
<evidence type="ECO:0000256" key="6">
    <source>
        <dbReference type="RuleBase" id="RU004466"/>
    </source>
</evidence>
<dbReference type="InterPro" id="IPR008949">
    <property type="entry name" value="Isoprenoid_synthase_dom_sf"/>
</dbReference>
<evidence type="ECO:0000313" key="8">
    <source>
        <dbReference type="Proteomes" id="UP001501161"/>
    </source>
</evidence>
<name>A0ABP5JCY3_9ACTN</name>
<evidence type="ECO:0000256" key="2">
    <source>
        <dbReference type="ARBA" id="ARBA00006706"/>
    </source>
</evidence>
<evidence type="ECO:0000256" key="5">
    <source>
        <dbReference type="ARBA" id="ARBA00022842"/>
    </source>
</evidence>
<proteinExistence type="inferred from homology"/>
<reference evidence="8" key="1">
    <citation type="journal article" date="2019" name="Int. J. Syst. Evol. Microbiol.">
        <title>The Global Catalogue of Microorganisms (GCM) 10K type strain sequencing project: providing services to taxonomists for standard genome sequencing and annotation.</title>
        <authorList>
            <consortium name="The Broad Institute Genomics Platform"/>
            <consortium name="The Broad Institute Genome Sequencing Center for Infectious Disease"/>
            <person name="Wu L."/>
            <person name="Ma J."/>
        </authorList>
    </citation>
    <scope>NUCLEOTIDE SEQUENCE [LARGE SCALE GENOMIC DNA]</scope>
    <source>
        <strain evidence="8">JCM 13813</strain>
    </source>
</reference>
<dbReference type="RefSeq" id="WP_231250848.1">
    <property type="nucleotide sequence ID" value="NZ_BAAAMQ010000017.1"/>
</dbReference>
<protein>
    <recommendedName>
        <fullName evidence="9">Geranylgeranyl pyrophosphate synthase</fullName>
    </recommendedName>
</protein>